<keyword evidence="1" id="KW-0812">Transmembrane</keyword>
<dbReference type="OrthoDB" id="5186924at2"/>
<dbReference type="AlphaFoldDB" id="A0A1I0HEE1"/>
<evidence type="ECO:0000313" key="3">
    <source>
        <dbReference type="EMBL" id="SET82064.1"/>
    </source>
</evidence>
<feature type="transmembrane region" description="Helical" evidence="1">
    <location>
        <begin position="118"/>
        <end position="143"/>
    </location>
</feature>
<keyword evidence="4" id="KW-1185">Reference proteome</keyword>
<feature type="transmembrane region" description="Helical" evidence="1">
    <location>
        <begin position="73"/>
        <end position="106"/>
    </location>
</feature>
<reference evidence="3 4" key="1">
    <citation type="submission" date="2016-10" db="EMBL/GenBank/DDBJ databases">
        <authorList>
            <person name="de Groot N.N."/>
        </authorList>
    </citation>
    <scope>NUCLEOTIDE SEQUENCE [LARGE SCALE GENOMIC DNA]</scope>
    <source>
        <strain evidence="3 4">DSM 17862</strain>
    </source>
</reference>
<accession>A0A1I0HEE1</accession>
<proteinExistence type="predicted"/>
<name>A0A1I0HEE1_9RHOB</name>
<dbReference type="STRING" id="364199.SAMN04489858_11128"/>
<dbReference type="EMBL" id="FOHO01000011">
    <property type="protein sequence ID" value="SET82064.1"/>
    <property type="molecule type" value="Genomic_DNA"/>
</dbReference>
<dbReference type="RefSeq" id="WP_090736209.1">
    <property type="nucleotide sequence ID" value="NZ_FOHO01000011.1"/>
</dbReference>
<feature type="transmembrane region" description="Helical" evidence="1">
    <location>
        <begin position="40"/>
        <end position="61"/>
    </location>
</feature>
<organism evidence="3 4">
    <name type="scientific">Paracoccus homiensis</name>
    <dbReference type="NCBI Taxonomy" id="364199"/>
    <lineage>
        <taxon>Bacteria</taxon>
        <taxon>Pseudomonadati</taxon>
        <taxon>Pseudomonadota</taxon>
        <taxon>Alphaproteobacteria</taxon>
        <taxon>Rhodobacterales</taxon>
        <taxon>Paracoccaceae</taxon>
        <taxon>Paracoccus</taxon>
    </lineage>
</organism>
<feature type="transmembrane region" description="Helical" evidence="1">
    <location>
        <begin position="7"/>
        <end position="28"/>
    </location>
</feature>
<dbReference type="Pfam" id="PF07331">
    <property type="entry name" value="TctB"/>
    <property type="match status" value="1"/>
</dbReference>
<dbReference type="Proteomes" id="UP000199180">
    <property type="component" value="Unassembled WGS sequence"/>
</dbReference>
<gene>
    <name evidence="3" type="ORF">SAMN04489858_11128</name>
</gene>
<dbReference type="InterPro" id="IPR009936">
    <property type="entry name" value="DUF1468"/>
</dbReference>
<evidence type="ECO:0000313" key="4">
    <source>
        <dbReference type="Proteomes" id="UP000199180"/>
    </source>
</evidence>
<protein>
    <submittedName>
        <fullName evidence="3">Putative tricarboxylic transport membrane protein</fullName>
    </submittedName>
</protein>
<keyword evidence="1" id="KW-1133">Transmembrane helix</keyword>
<evidence type="ECO:0000259" key="2">
    <source>
        <dbReference type="Pfam" id="PF07331"/>
    </source>
</evidence>
<keyword evidence="1" id="KW-0472">Membrane</keyword>
<evidence type="ECO:0000256" key="1">
    <source>
        <dbReference type="SAM" id="Phobius"/>
    </source>
</evidence>
<sequence length="146" mass="15171">MRGLIVHLGPILMLMAGLFFAIGAATSLDLGSFRRMGPGAFPLLVGGLLCLLSLVALVDGLRAPRDVRRGDPWAVLGVVSGVAAFAFLTPLTGVLPATAIAVIVTGLVIPEFRWPHRLILSVGVSAAVWLVFITGLGIPLVAIRGL</sequence>
<feature type="domain" description="DUF1468" evidence="2">
    <location>
        <begin position="10"/>
        <end position="140"/>
    </location>
</feature>